<dbReference type="AlphaFoldDB" id="A0A2T3JGT9"/>
<name>A0A2T3JGT9_9GAMM</name>
<protein>
    <submittedName>
        <fullName evidence="1">Uncharacterized protein</fullName>
    </submittedName>
</protein>
<comment type="caution">
    <text evidence="1">The sequence shown here is derived from an EMBL/GenBank/DDBJ whole genome shotgun (WGS) entry which is preliminary data.</text>
</comment>
<reference evidence="1 2" key="1">
    <citation type="submission" date="2018-01" db="EMBL/GenBank/DDBJ databases">
        <title>Whole genome sequencing of Histamine producing bacteria.</title>
        <authorList>
            <person name="Butler K."/>
        </authorList>
    </citation>
    <scope>NUCLEOTIDE SEQUENCE [LARGE SCALE GENOMIC DNA]</scope>
    <source>
        <strain evidence="1 2">JCM 12947</strain>
    </source>
</reference>
<accession>A0A2T3JGT9</accession>
<keyword evidence="2" id="KW-1185">Reference proteome</keyword>
<dbReference type="EMBL" id="PYMJ01000011">
    <property type="protein sequence ID" value="PSU48156.1"/>
    <property type="molecule type" value="Genomic_DNA"/>
</dbReference>
<dbReference type="Proteomes" id="UP000240987">
    <property type="component" value="Unassembled WGS sequence"/>
</dbReference>
<evidence type="ECO:0000313" key="1">
    <source>
        <dbReference type="EMBL" id="PSU48156.1"/>
    </source>
</evidence>
<evidence type="ECO:0000313" key="2">
    <source>
        <dbReference type="Proteomes" id="UP000240987"/>
    </source>
</evidence>
<gene>
    <name evidence="1" type="ORF">C9J12_13170</name>
</gene>
<organism evidence="1 2">
    <name type="scientific">Photobacterium frigidiphilum</name>
    <dbReference type="NCBI Taxonomy" id="264736"/>
    <lineage>
        <taxon>Bacteria</taxon>
        <taxon>Pseudomonadati</taxon>
        <taxon>Pseudomonadota</taxon>
        <taxon>Gammaproteobacteria</taxon>
        <taxon>Vibrionales</taxon>
        <taxon>Vibrionaceae</taxon>
        <taxon>Photobacterium</taxon>
    </lineage>
</organism>
<sequence length="140" mass="15174">MGFVLYTTDPNLSPTSEDALKSALKNSRGVGNFSSMLINIPNGQEKGVQLIPVGSIGSKDEFEGIKKISSQETIVAHRFPAGMSGIIPPEGASMGNPLQYNETYYENEVKPMQKLIIGVNAVLLKQLHIQFETLEVPSPV</sequence>
<proteinExistence type="predicted"/>